<dbReference type="GO" id="GO:0016887">
    <property type="term" value="F:ATP hydrolysis activity"/>
    <property type="evidence" value="ECO:0007669"/>
    <property type="project" value="InterPro"/>
</dbReference>
<dbReference type="PROSITE" id="PS50893">
    <property type="entry name" value="ABC_TRANSPORTER_2"/>
    <property type="match status" value="1"/>
</dbReference>
<dbReference type="Proteomes" id="UP000035287">
    <property type="component" value="Chromosome"/>
</dbReference>
<dbReference type="PROSITE" id="PS00211">
    <property type="entry name" value="ABC_TRANSPORTER_1"/>
    <property type="match status" value="1"/>
</dbReference>
<evidence type="ECO:0000256" key="5">
    <source>
        <dbReference type="ARBA" id="ARBA00037066"/>
    </source>
</evidence>
<evidence type="ECO:0000256" key="3">
    <source>
        <dbReference type="ARBA" id="ARBA00022840"/>
    </source>
</evidence>
<reference evidence="6 7" key="1">
    <citation type="submission" date="2015-06" db="EMBL/GenBank/DDBJ databases">
        <authorList>
            <person name="Zeng Y."/>
            <person name="Huang Y."/>
        </authorList>
    </citation>
    <scope>NUCLEOTIDE SEQUENCE [LARGE SCALE GENOMIC DNA]</scope>
    <source>
        <strain evidence="6 7">PQ-2</strain>
    </source>
</reference>
<evidence type="ECO:0000256" key="2">
    <source>
        <dbReference type="ARBA" id="ARBA00022741"/>
    </source>
</evidence>
<dbReference type="CDD" id="cd03214">
    <property type="entry name" value="ABC_Iron-Siderophores_B12_Hemin"/>
    <property type="match status" value="1"/>
</dbReference>
<gene>
    <name evidence="6" type="ORF">AB433_05945</name>
</gene>
<keyword evidence="4" id="KW-1278">Translocase</keyword>
<evidence type="ECO:0000313" key="7">
    <source>
        <dbReference type="Proteomes" id="UP000035287"/>
    </source>
</evidence>
<dbReference type="PATRIC" id="fig|1348774.3.peg.1246"/>
<evidence type="ECO:0000256" key="4">
    <source>
        <dbReference type="ARBA" id="ARBA00022967"/>
    </source>
</evidence>
<dbReference type="STRING" id="1348774.AB433_05945"/>
<dbReference type="InterPro" id="IPR003593">
    <property type="entry name" value="AAA+_ATPase"/>
</dbReference>
<dbReference type="PANTHER" id="PTHR42794">
    <property type="entry name" value="HEMIN IMPORT ATP-BINDING PROTEIN HMUV"/>
    <property type="match status" value="1"/>
</dbReference>
<evidence type="ECO:0000313" key="6">
    <source>
        <dbReference type="EMBL" id="AKM09626.1"/>
    </source>
</evidence>
<protein>
    <submittedName>
        <fullName evidence="6">Ferrichrome ABC transporter ATP-binding protein</fullName>
    </submittedName>
</protein>
<evidence type="ECO:0000256" key="1">
    <source>
        <dbReference type="ARBA" id="ARBA00022448"/>
    </source>
</evidence>
<dbReference type="EMBL" id="CP011770">
    <property type="protein sequence ID" value="AKM09626.1"/>
    <property type="molecule type" value="Genomic_DNA"/>
</dbReference>
<dbReference type="KEGG" id="cna:AB433_05945"/>
<name>A0A0G3XG72_9SPHN</name>
<dbReference type="OrthoDB" id="9810077at2"/>
<proteinExistence type="predicted"/>
<dbReference type="AlphaFoldDB" id="A0A0G3XG72"/>
<organism evidence="6 7">
    <name type="scientific">Croceicoccus naphthovorans</name>
    <dbReference type="NCBI Taxonomy" id="1348774"/>
    <lineage>
        <taxon>Bacteria</taxon>
        <taxon>Pseudomonadati</taxon>
        <taxon>Pseudomonadota</taxon>
        <taxon>Alphaproteobacteria</taxon>
        <taxon>Sphingomonadales</taxon>
        <taxon>Erythrobacteraceae</taxon>
        <taxon>Croceicoccus</taxon>
    </lineage>
</organism>
<keyword evidence="2" id="KW-0547">Nucleotide-binding</keyword>
<dbReference type="SUPFAM" id="SSF52540">
    <property type="entry name" value="P-loop containing nucleoside triphosphate hydrolases"/>
    <property type="match status" value="1"/>
</dbReference>
<dbReference type="PANTHER" id="PTHR42794:SF1">
    <property type="entry name" value="HEMIN IMPORT ATP-BINDING PROTEIN HMUV"/>
    <property type="match status" value="1"/>
</dbReference>
<accession>A0A0G3XG72</accession>
<keyword evidence="1" id="KW-0813">Transport</keyword>
<dbReference type="InterPro" id="IPR027417">
    <property type="entry name" value="P-loop_NTPase"/>
</dbReference>
<sequence>MLAANDLSIRRGRRMVVEGATLAIEPGKLTAICGPNGAGKSSLLSALAGLLPEESGTAELDGRAIAAIPPRERARTLGYLPQQADVAWDISVETLVGLGRLPWRSVPGRPAWATREADAAAVAEAIHAMELEQLAHRPVSQLSGGEKARAAMARVLAGDPRWMLADEPLASLDLAHQRRLIRQLRAEAERGRGVVVVLHDLAAAMNHADRVVVLDRGRIAADGPPDKALAPDLIARVWQVEVSWTGSPGERALIVI</sequence>
<keyword evidence="7" id="KW-1185">Reference proteome</keyword>
<dbReference type="InterPro" id="IPR017871">
    <property type="entry name" value="ABC_transporter-like_CS"/>
</dbReference>
<dbReference type="RefSeq" id="WP_047820314.1">
    <property type="nucleotide sequence ID" value="NZ_CP011770.1"/>
</dbReference>
<dbReference type="SMART" id="SM00382">
    <property type="entry name" value="AAA"/>
    <property type="match status" value="1"/>
</dbReference>
<keyword evidence="3 6" id="KW-0067">ATP-binding</keyword>
<dbReference type="GO" id="GO:0005524">
    <property type="term" value="F:ATP binding"/>
    <property type="evidence" value="ECO:0007669"/>
    <property type="project" value="UniProtKB-KW"/>
</dbReference>
<comment type="function">
    <text evidence="5">Part of the ABC transporter complex HmuTUV involved in hemin import. Responsible for energy coupling to the transport system.</text>
</comment>
<dbReference type="Pfam" id="PF00005">
    <property type="entry name" value="ABC_tran"/>
    <property type="match status" value="1"/>
</dbReference>
<dbReference type="Gene3D" id="3.40.50.300">
    <property type="entry name" value="P-loop containing nucleotide triphosphate hydrolases"/>
    <property type="match status" value="1"/>
</dbReference>
<dbReference type="InterPro" id="IPR003439">
    <property type="entry name" value="ABC_transporter-like_ATP-bd"/>
</dbReference>